<evidence type="ECO:0000256" key="1">
    <source>
        <dbReference type="ARBA" id="ARBA00008668"/>
    </source>
</evidence>
<dbReference type="InterPro" id="IPR013830">
    <property type="entry name" value="SGNH_hydro"/>
</dbReference>
<dbReference type="InterPro" id="IPR036514">
    <property type="entry name" value="SGNH_hydro_sf"/>
</dbReference>
<keyword evidence="5" id="KW-1185">Reference proteome</keyword>
<name>A0ABW7UYL8_9ACTN</name>
<dbReference type="Proteomes" id="UP001611548">
    <property type="component" value="Unassembled WGS sequence"/>
</dbReference>
<dbReference type="RefSeq" id="WP_055470638.1">
    <property type="nucleotide sequence ID" value="NZ_JBIRWE010000009.1"/>
</dbReference>
<accession>A0ABW7UYL8</accession>
<dbReference type="InterPro" id="IPR037459">
    <property type="entry name" value="RhgT-like"/>
</dbReference>
<evidence type="ECO:0000313" key="5">
    <source>
        <dbReference type="Proteomes" id="UP001611548"/>
    </source>
</evidence>
<proteinExistence type="inferred from homology"/>
<evidence type="ECO:0000313" key="4">
    <source>
        <dbReference type="EMBL" id="MFI1966419.1"/>
    </source>
</evidence>
<dbReference type="SUPFAM" id="SSF52266">
    <property type="entry name" value="SGNH hydrolase"/>
    <property type="match status" value="1"/>
</dbReference>
<keyword evidence="2" id="KW-0378">Hydrolase</keyword>
<protein>
    <submittedName>
        <fullName evidence="4">Rhamnogalacturonan acetylesterase</fullName>
    </submittedName>
</protein>
<organism evidence="4 5">
    <name type="scientific">Streptomyces pathocidini</name>
    <dbReference type="NCBI Taxonomy" id="1650571"/>
    <lineage>
        <taxon>Bacteria</taxon>
        <taxon>Bacillati</taxon>
        <taxon>Actinomycetota</taxon>
        <taxon>Actinomycetes</taxon>
        <taxon>Kitasatosporales</taxon>
        <taxon>Streptomycetaceae</taxon>
        <taxon>Streptomyces</taxon>
    </lineage>
</organism>
<evidence type="ECO:0000259" key="3">
    <source>
        <dbReference type="Pfam" id="PF13472"/>
    </source>
</evidence>
<dbReference type="Gene3D" id="3.40.50.1110">
    <property type="entry name" value="SGNH hydrolase"/>
    <property type="match status" value="1"/>
</dbReference>
<reference evidence="4 5" key="1">
    <citation type="submission" date="2024-10" db="EMBL/GenBank/DDBJ databases">
        <title>The Natural Products Discovery Center: Release of the First 8490 Sequenced Strains for Exploring Actinobacteria Biosynthetic Diversity.</title>
        <authorList>
            <person name="Kalkreuter E."/>
            <person name="Kautsar S.A."/>
            <person name="Yang D."/>
            <person name="Bader C.D."/>
            <person name="Teijaro C.N."/>
            <person name="Fluegel L."/>
            <person name="Davis C.M."/>
            <person name="Simpson J.R."/>
            <person name="Lauterbach L."/>
            <person name="Steele A.D."/>
            <person name="Gui C."/>
            <person name="Meng S."/>
            <person name="Li G."/>
            <person name="Viehrig K."/>
            <person name="Ye F."/>
            <person name="Su P."/>
            <person name="Kiefer A.F."/>
            <person name="Nichols A."/>
            <person name="Cepeda A.J."/>
            <person name="Yan W."/>
            <person name="Fan B."/>
            <person name="Jiang Y."/>
            <person name="Adhikari A."/>
            <person name="Zheng C.-J."/>
            <person name="Schuster L."/>
            <person name="Cowan T.M."/>
            <person name="Smanski M.J."/>
            <person name="Chevrette M.G."/>
            <person name="De Carvalho L.P.S."/>
            <person name="Shen B."/>
        </authorList>
    </citation>
    <scope>NUCLEOTIDE SEQUENCE [LARGE SCALE GENOMIC DNA]</scope>
    <source>
        <strain evidence="4 5">NPDC020327</strain>
    </source>
</reference>
<dbReference type="Pfam" id="PF13472">
    <property type="entry name" value="Lipase_GDSL_2"/>
    <property type="match status" value="1"/>
</dbReference>
<dbReference type="CDD" id="cd01821">
    <property type="entry name" value="Rhamnogalacturan_acetylesterase_like"/>
    <property type="match status" value="1"/>
</dbReference>
<feature type="domain" description="SGNH hydrolase-type esterase" evidence="3">
    <location>
        <begin position="8"/>
        <end position="191"/>
    </location>
</feature>
<comment type="caution">
    <text evidence="4">The sequence shown here is derived from an EMBL/GenBank/DDBJ whole genome shotgun (WGS) entry which is preliminary data.</text>
</comment>
<comment type="similarity">
    <text evidence="1">Belongs to the 'GDSL' lipolytic enzyme family.</text>
</comment>
<dbReference type="PANTHER" id="PTHR43695">
    <property type="entry name" value="PUTATIVE (AFU_ORTHOLOGUE AFUA_2G17250)-RELATED"/>
    <property type="match status" value="1"/>
</dbReference>
<dbReference type="EMBL" id="JBIRWE010000009">
    <property type="protein sequence ID" value="MFI1966419.1"/>
    <property type="molecule type" value="Genomic_DNA"/>
</dbReference>
<evidence type="ECO:0000256" key="2">
    <source>
        <dbReference type="ARBA" id="ARBA00022801"/>
    </source>
</evidence>
<gene>
    <name evidence="4" type="ORF">ACH429_20305</name>
</gene>
<sequence>MTTVHIAGDSTASRKRAADAPETGWGMALPLFLHRDLAVANHAVNSRSSRSFIAEGRLAAILGAAAPGDVLLVQFGHNDQKTEDPSRCTEPWTTYQSFLRRYVAEARAHGLRPVLLTPVERRGFDPGGRAVDTHGEYPAAMRALAEEQAVPLLDIHALTLALWEKLGAEETKRYFHWTETERDDTHFNPPGAIAVARLVATELLAKGVLSPREVRCLDAEIPGSRITWPEA</sequence>
<dbReference type="PANTHER" id="PTHR43695:SF1">
    <property type="entry name" value="RHAMNOGALACTURONAN ACETYLESTERASE"/>
    <property type="match status" value="1"/>
</dbReference>